<evidence type="ECO:0000313" key="3">
    <source>
        <dbReference type="Proteomes" id="UP001307889"/>
    </source>
</evidence>
<name>A0ABN7A7K7_9HEMI</name>
<evidence type="ECO:0000313" key="2">
    <source>
        <dbReference type="EMBL" id="BES87938.1"/>
    </source>
</evidence>
<organism evidence="2 3">
    <name type="scientific">Nesidiocoris tenuis</name>
    <dbReference type="NCBI Taxonomy" id="355587"/>
    <lineage>
        <taxon>Eukaryota</taxon>
        <taxon>Metazoa</taxon>
        <taxon>Ecdysozoa</taxon>
        <taxon>Arthropoda</taxon>
        <taxon>Hexapoda</taxon>
        <taxon>Insecta</taxon>
        <taxon>Pterygota</taxon>
        <taxon>Neoptera</taxon>
        <taxon>Paraneoptera</taxon>
        <taxon>Hemiptera</taxon>
        <taxon>Heteroptera</taxon>
        <taxon>Panheteroptera</taxon>
        <taxon>Cimicomorpha</taxon>
        <taxon>Miridae</taxon>
        <taxon>Dicyphina</taxon>
        <taxon>Nesidiocoris</taxon>
    </lineage>
</organism>
<evidence type="ECO:0000256" key="1">
    <source>
        <dbReference type="SAM" id="MobiDB-lite"/>
    </source>
</evidence>
<dbReference type="Proteomes" id="UP001307889">
    <property type="component" value="Chromosome 1"/>
</dbReference>
<proteinExistence type="predicted"/>
<keyword evidence="3" id="KW-1185">Reference proteome</keyword>
<accession>A0ABN7A7K7</accession>
<gene>
    <name evidence="2" type="ORF">NTJ_00745</name>
</gene>
<feature type="region of interest" description="Disordered" evidence="1">
    <location>
        <begin position="1"/>
        <end position="22"/>
    </location>
</feature>
<sequence>MEEPGALSVSALPAGLTPESIPFPAVSRVTAPELRDPANKTADRHSLPLTASTMNPKIAFKPDVNTPLYFPTMNKSEAFLPK</sequence>
<protein>
    <submittedName>
        <fullName evidence="2">Uncharacterized protein</fullName>
    </submittedName>
</protein>
<reference evidence="2 3" key="1">
    <citation type="submission" date="2023-09" db="EMBL/GenBank/DDBJ databases">
        <title>Nesidiocoris tenuis whole genome shotgun sequence.</title>
        <authorList>
            <person name="Shibata T."/>
            <person name="Shimoda M."/>
            <person name="Kobayashi T."/>
            <person name="Uehara T."/>
        </authorList>
    </citation>
    <scope>NUCLEOTIDE SEQUENCE [LARGE SCALE GENOMIC DNA]</scope>
    <source>
        <strain evidence="2 3">Japan</strain>
    </source>
</reference>
<dbReference type="EMBL" id="AP028909">
    <property type="protein sequence ID" value="BES87938.1"/>
    <property type="molecule type" value="Genomic_DNA"/>
</dbReference>